<evidence type="ECO:0000313" key="2">
    <source>
        <dbReference type="Proteomes" id="UP000326396"/>
    </source>
</evidence>
<sequence>MEKHRTTSIVDGWKKTHYKPGLGWANDLAEQDWQRIQNEARRLGDNSSSEISDEYDVMKHALCERRGHIRGVGRVVKSVPAEMSISYSPQSQG</sequence>
<name>A0A5N6NC92_9ASTR</name>
<reference evidence="1 2" key="1">
    <citation type="submission" date="2019-05" db="EMBL/GenBank/DDBJ databases">
        <title>Mikania micrantha, genome provides insights into the molecular mechanism of rapid growth.</title>
        <authorList>
            <person name="Liu B."/>
        </authorList>
    </citation>
    <scope>NUCLEOTIDE SEQUENCE [LARGE SCALE GENOMIC DNA]</scope>
    <source>
        <strain evidence="1">NLD-2019</strain>
        <tissue evidence="1">Leaf</tissue>
    </source>
</reference>
<dbReference type="AlphaFoldDB" id="A0A5N6NC92"/>
<comment type="caution">
    <text evidence="1">The sequence shown here is derived from an EMBL/GenBank/DDBJ whole genome shotgun (WGS) entry which is preliminary data.</text>
</comment>
<protein>
    <submittedName>
        <fullName evidence="1">Uncharacterized protein</fullName>
    </submittedName>
</protein>
<proteinExistence type="predicted"/>
<accession>A0A5N6NC92</accession>
<gene>
    <name evidence="1" type="ORF">E3N88_22451</name>
</gene>
<dbReference type="EMBL" id="SZYD01000012">
    <property type="protein sequence ID" value="KAD4584850.1"/>
    <property type="molecule type" value="Genomic_DNA"/>
</dbReference>
<keyword evidence="2" id="KW-1185">Reference proteome</keyword>
<evidence type="ECO:0000313" key="1">
    <source>
        <dbReference type="EMBL" id="KAD4584850.1"/>
    </source>
</evidence>
<dbReference type="Proteomes" id="UP000326396">
    <property type="component" value="Linkage Group LG2"/>
</dbReference>
<organism evidence="1 2">
    <name type="scientific">Mikania micrantha</name>
    <name type="common">bitter vine</name>
    <dbReference type="NCBI Taxonomy" id="192012"/>
    <lineage>
        <taxon>Eukaryota</taxon>
        <taxon>Viridiplantae</taxon>
        <taxon>Streptophyta</taxon>
        <taxon>Embryophyta</taxon>
        <taxon>Tracheophyta</taxon>
        <taxon>Spermatophyta</taxon>
        <taxon>Magnoliopsida</taxon>
        <taxon>eudicotyledons</taxon>
        <taxon>Gunneridae</taxon>
        <taxon>Pentapetalae</taxon>
        <taxon>asterids</taxon>
        <taxon>campanulids</taxon>
        <taxon>Asterales</taxon>
        <taxon>Asteraceae</taxon>
        <taxon>Asteroideae</taxon>
        <taxon>Heliantheae alliance</taxon>
        <taxon>Eupatorieae</taxon>
        <taxon>Mikania</taxon>
    </lineage>
</organism>